<reference evidence="1 2" key="1">
    <citation type="submission" date="2018-03" db="EMBL/GenBank/DDBJ databases">
        <title>Genome sequencing of Simplicispira sp.</title>
        <authorList>
            <person name="Kim S.-J."/>
            <person name="Heo J."/>
            <person name="Kwon S.-W."/>
        </authorList>
    </citation>
    <scope>NUCLEOTIDE SEQUENCE [LARGE SCALE GENOMIC DNA]</scope>
    <source>
        <strain evidence="1 2">SC1-8</strain>
    </source>
</reference>
<protein>
    <submittedName>
        <fullName evidence="1">DUF4148 domain-containing protein</fullName>
    </submittedName>
</protein>
<organism evidence="1 2">
    <name type="scientific">Simplicispira suum</name>
    <dbReference type="NCBI Taxonomy" id="2109915"/>
    <lineage>
        <taxon>Bacteria</taxon>
        <taxon>Pseudomonadati</taxon>
        <taxon>Pseudomonadota</taxon>
        <taxon>Betaproteobacteria</taxon>
        <taxon>Burkholderiales</taxon>
        <taxon>Comamonadaceae</taxon>
        <taxon>Simplicispira</taxon>
    </lineage>
</organism>
<evidence type="ECO:0000313" key="2">
    <source>
        <dbReference type="Proteomes" id="UP000239326"/>
    </source>
</evidence>
<sequence length="82" mass="8564">MAAAVPQAVSQGDLYGLDFEARLTSHRDRDTVRAEAILAAPHFKDYSVSPATGTVSVVSRESVRADAAAAQHASRIAIGNLG</sequence>
<name>A0A2S0MZF6_9BURK</name>
<keyword evidence="2" id="KW-1185">Reference proteome</keyword>
<dbReference type="EMBL" id="CP027669">
    <property type="protein sequence ID" value="AVO41187.1"/>
    <property type="molecule type" value="Genomic_DNA"/>
</dbReference>
<proteinExistence type="predicted"/>
<dbReference type="AlphaFoldDB" id="A0A2S0MZF6"/>
<dbReference type="KEGG" id="simp:C6571_07715"/>
<gene>
    <name evidence="1" type="ORF">C6571_07715</name>
</gene>
<evidence type="ECO:0000313" key="1">
    <source>
        <dbReference type="EMBL" id="AVO41187.1"/>
    </source>
</evidence>
<dbReference type="Proteomes" id="UP000239326">
    <property type="component" value="Chromosome"/>
</dbReference>
<accession>A0A2S0MZF6</accession>